<dbReference type="GO" id="GO:0005886">
    <property type="term" value="C:plasma membrane"/>
    <property type="evidence" value="ECO:0007669"/>
    <property type="project" value="TreeGrafter"/>
</dbReference>
<evidence type="ECO:0000256" key="4">
    <source>
        <dbReference type="ARBA" id="ARBA00023136"/>
    </source>
</evidence>
<feature type="transmembrane region" description="Helical" evidence="5">
    <location>
        <begin position="172"/>
        <end position="190"/>
    </location>
</feature>
<feature type="transmembrane region" description="Helical" evidence="5">
    <location>
        <begin position="245"/>
        <end position="264"/>
    </location>
</feature>
<feature type="transmembrane region" description="Helical" evidence="5">
    <location>
        <begin position="12"/>
        <end position="34"/>
    </location>
</feature>
<dbReference type="PROSITE" id="PS00217">
    <property type="entry name" value="SUGAR_TRANSPORT_2"/>
    <property type="match status" value="1"/>
</dbReference>
<evidence type="ECO:0000313" key="7">
    <source>
        <dbReference type="Proteomes" id="UP001147830"/>
    </source>
</evidence>
<organism evidence="6 7">
    <name type="scientific">Thalassolituus pacificus</name>
    <dbReference type="NCBI Taxonomy" id="2975440"/>
    <lineage>
        <taxon>Bacteria</taxon>
        <taxon>Pseudomonadati</taxon>
        <taxon>Pseudomonadota</taxon>
        <taxon>Gammaproteobacteria</taxon>
        <taxon>Oceanospirillales</taxon>
        <taxon>Oceanospirillaceae</taxon>
        <taxon>Thalassolituus</taxon>
    </lineage>
</organism>
<proteinExistence type="predicted"/>
<dbReference type="InterPro" id="IPR010645">
    <property type="entry name" value="MFS_4"/>
</dbReference>
<keyword evidence="2 5" id="KW-0812">Transmembrane</keyword>
<protein>
    <submittedName>
        <fullName evidence="6">YbfB/YjiJ family MFS transporter</fullName>
    </submittedName>
</protein>
<keyword evidence="7" id="KW-1185">Reference proteome</keyword>
<feature type="transmembrane region" description="Helical" evidence="5">
    <location>
        <begin position="334"/>
        <end position="353"/>
    </location>
</feature>
<feature type="transmembrane region" description="Helical" evidence="5">
    <location>
        <begin position="54"/>
        <end position="74"/>
    </location>
</feature>
<evidence type="ECO:0000256" key="2">
    <source>
        <dbReference type="ARBA" id="ARBA00022692"/>
    </source>
</evidence>
<dbReference type="InterPro" id="IPR005829">
    <property type="entry name" value="Sugar_transporter_CS"/>
</dbReference>
<gene>
    <name evidence="6" type="ORF">NYR02_09060</name>
</gene>
<feature type="transmembrane region" description="Helical" evidence="5">
    <location>
        <begin position="300"/>
        <end position="322"/>
    </location>
</feature>
<feature type="transmembrane region" description="Helical" evidence="5">
    <location>
        <begin position="112"/>
        <end position="133"/>
    </location>
</feature>
<reference evidence="6" key="2">
    <citation type="submission" date="2022-08" db="EMBL/GenBank/DDBJ databases">
        <authorList>
            <person name="Dong C."/>
        </authorList>
    </citation>
    <scope>NUCLEOTIDE SEQUENCE</scope>
    <source>
        <strain evidence="6">59MF3M-4</strain>
    </source>
</reference>
<sequence length="390" mass="41725">MNSTASHQPSSHWWPIIAAAVSLIVVHGFGRFVYTPLLPLLVDDGLITLSQAASLATWNYVGYLSGAMLALFLYQRGHGRITLALMLTGNALITLLQVFVSQYETLAALRLLNGIGNGVVFVLAPALVLEWLVTQQKAQLSGLMYLGVGIGLLSSSALVELSATWLAGPQRWLPAAIAAIPLALWSSWYLHRLPGHAPAGQGDDHSALWDRASTPLFLAYAGAGLGYILPMTFLPAVAADWQLTLVPSAWLLVAITSLPSTWLWNHLGAAIGDKTALLWNYAIQAAGVGALLLLPQQSAGLWLCAILVGGTFLGAVLLTQRLARSLHPHQGPRLSAALIALYGFTQLLGPWLAKLGIEGGASLSSTFIWGFAALVWAFVLMLWVPARRDH</sequence>
<keyword evidence="4 5" id="KW-0472">Membrane</keyword>
<feature type="transmembrane region" description="Helical" evidence="5">
    <location>
        <begin position="365"/>
        <end position="384"/>
    </location>
</feature>
<evidence type="ECO:0000256" key="1">
    <source>
        <dbReference type="ARBA" id="ARBA00004141"/>
    </source>
</evidence>
<evidence type="ECO:0000256" key="5">
    <source>
        <dbReference type="SAM" id="Phobius"/>
    </source>
</evidence>
<feature type="transmembrane region" description="Helical" evidence="5">
    <location>
        <begin position="81"/>
        <end position="100"/>
    </location>
</feature>
<dbReference type="AlphaFoldDB" id="A0A9X2WF86"/>
<name>A0A9X2WF86_9GAMM</name>
<dbReference type="InterPro" id="IPR036259">
    <property type="entry name" value="MFS_trans_sf"/>
</dbReference>
<feature type="transmembrane region" description="Helical" evidence="5">
    <location>
        <begin position="217"/>
        <end position="239"/>
    </location>
</feature>
<dbReference type="SUPFAM" id="SSF103473">
    <property type="entry name" value="MFS general substrate transporter"/>
    <property type="match status" value="1"/>
</dbReference>
<feature type="transmembrane region" description="Helical" evidence="5">
    <location>
        <begin position="145"/>
        <end position="166"/>
    </location>
</feature>
<dbReference type="PANTHER" id="PTHR23537:SF1">
    <property type="entry name" value="SUGAR TRANSPORTER"/>
    <property type="match status" value="1"/>
</dbReference>
<dbReference type="EMBL" id="JAOANI010000015">
    <property type="protein sequence ID" value="MCT7359168.1"/>
    <property type="molecule type" value="Genomic_DNA"/>
</dbReference>
<dbReference type="Gene3D" id="1.20.1250.20">
    <property type="entry name" value="MFS general substrate transporter like domains"/>
    <property type="match status" value="1"/>
</dbReference>
<comment type="subcellular location">
    <subcellularLocation>
        <location evidence="1">Membrane</location>
        <topology evidence="1">Multi-pass membrane protein</topology>
    </subcellularLocation>
</comment>
<reference evidence="6" key="1">
    <citation type="journal article" date="2022" name="Front. Microbiol.">
        <title>Genome-based taxonomic rearrangement of Oceanobacter-related bacteria including the description of Thalassolituus hydrocarbonoclasticus sp. nov. and Thalassolituus pacificus sp. nov. and emended description of the genus Thalassolituus.</title>
        <authorList>
            <person name="Dong C."/>
            <person name="Wei L."/>
            <person name="Wang J."/>
            <person name="Lai Q."/>
            <person name="Huang Z."/>
            <person name="Shao Z."/>
        </authorList>
    </citation>
    <scope>NUCLEOTIDE SEQUENCE</scope>
    <source>
        <strain evidence="6">59MF3M-4</strain>
    </source>
</reference>
<feature type="transmembrane region" description="Helical" evidence="5">
    <location>
        <begin position="276"/>
        <end position="294"/>
    </location>
</feature>
<evidence type="ECO:0000313" key="6">
    <source>
        <dbReference type="EMBL" id="MCT7359168.1"/>
    </source>
</evidence>
<dbReference type="Pfam" id="PF06779">
    <property type="entry name" value="MFS_4"/>
    <property type="match status" value="1"/>
</dbReference>
<dbReference type="GO" id="GO:0022857">
    <property type="term" value="F:transmembrane transporter activity"/>
    <property type="evidence" value="ECO:0007669"/>
    <property type="project" value="InterPro"/>
</dbReference>
<dbReference type="Proteomes" id="UP001147830">
    <property type="component" value="Unassembled WGS sequence"/>
</dbReference>
<accession>A0A9X2WF86</accession>
<dbReference type="RefSeq" id="WP_260976041.1">
    <property type="nucleotide sequence ID" value="NZ_JAOANI010000015.1"/>
</dbReference>
<keyword evidence="3 5" id="KW-1133">Transmembrane helix</keyword>
<comment type="caution">
    <text evidence="6">The sequence shown here is derived from an EMBL/GenBank/DDBJ whole genome shotgun (WGS) entry which is preliminary data.</text>
</comment>
<evidence type="ECO:0000256" key="3">
    <source>
        <dbReference type="ARBA" id="ARBA00022989"/>
    </source>
</evidence>
<dbReference type="PANTHER" id="PTHR23537">
    <property type="match status" value="1"/>
</dbReference>